<reference evidence="2" key="2">
    <citation type="submission" date="2020-09" db="EMBL/GenBank/DDBJ databases">
        <authorList>
            <person name="Sun Q."/>
            <person name="Ohkuma M."/>
        </authorList>
    </citation>
    <scope>NUCLEOTIDE SEQUENCE</scope>
    <source>
        <strain evidence="2">JCM 4637</strain>
    </source>
</reference>
<dbReference type="EMBL" id="BMVC01000017">
    <property type="protein sequence ID" value="GHD11341.1"/>
    <property type="molecule type" value="Genomic_DNA"/>
</dbReference>
<dbReference type="Proteomes" id="UP000638353">
    <property type="component" value="Unassembled WGS sequence"/>
</dbReference>
<gene>
    <name evidence="2" type="ORF">GCM10010334_67310</name>
</gene>
<sequence length="145" mass="15350">MPKTGGFPAGFHSKVVRKLPSLPEMAITARKVRKAAMDAMTTSSRMPEPRESPRKILSPGRVALFASVAGGGGGEGGESGGMTVVVMMDLSGLGGRARGLSRAAVHRMERVERVERVDRDVVRGRGRPGYRRAAPGPGRATSGRR</sequence>
<feature type="region of interest" description="Disordered" evidence="1">
    <location>
        <begin position="120"/>
        <end position="145"/>
    </location>
</feature>
<comment type="caution">
    <text evidence="2">The sequence shown here is derived from an EMBL/GenBank/DDBJ whole genome shotgun (WGS) entry which is preliminary data.</text>
</comment>
<dbReference type="AlphaFoldDB" id="A0A918X4I6"/>
<evidence type="ECO:0000256" key="1">
    <source>
        <dbReference type="SAM" id="MobiDB-lite"/>
    </source>
</evidence>
<evidence type="ECO:0000313" key="3">
    <source>
        <dbReference type="Proteomes" id="UP000638353"/>
    </source>
</evidence>
<proteinExistence type="predicted"/>
<feature type="compositionally biased region" description="Low complexity" evidence="1">
    <location>
        <begin position="131"/>
        <end position="145"/>
    </location>
</feature>
<feature type="region of interest" description="Disordered" evidence="1">
    <location>
        <begin position="34"/>
        <end position="57"/>
    </location>
</feature>
<accession>A0A918X4I6</accession>
<protein>
    <submittedName>
        <fullName evidence="2">Uncharacterized protein</fullName>
    </submittedName>
</protein>
<organism evidence="2 3">
    <name type="scientific">Streptomyces finlayi</name>
    <dbReference type="NCBI Taxonomy" id="67296"/>
    <lineage>
        <taxon>Bacteria</taxon>
        <taxon>Bacillati</taxon>
        <taxon>Actinomycetota</taxon>
        <taxon>Actinomycetes</taxon>
        <taxon>Kitasatosporales</taxon>
        <taxon>Streptomycetaceae</taxon>
        <taxon>Streptomyces</taxon>
    </lineage>
</organism>
<name>A0A918X4I6_9ACTN</name>
<evidence type="ECO:0000313" key="2">
    <source>
        <dbReference type="EMBL" id="GHD11341.1"/>
    </source>
</evidence>
<reference evidence="2" key="1">
    <citation type="journal article" date="2014" name="Int. J. Syst. Evol. Microbiol.">
        <title>Complete genome sequence of Corynebacterium casei LMG S-19264T (=DSM 44701T), isolated from a smear-ripened cheese.</title>
        <authorList>
            <consortium name="US DOE Joint Genome Institute (JGI-PGF)"/>
            <person name="Walter F."/>
            <person name="Albersmeier A."/>
            <person name="Kalinowski J."/>
            <person name="Ruckert C."/>
        </authorList>
    </citation>
    <scope>NUCLEOTIDE SEQUENCE</scope>
    <source>
        <strain evidence="2">JCM 4637</strain>
    </source>
</reference>